<feature type="compositionally biased region" description="Basic and acidic residues" evidence="7">
    <location>
        <begin position="383"/>
        <end position="396"/>
    </location>
</feature>
<keyword evidence="5" id="KW-0833">Ubl conjugation pathway</keyword>
<dbReference type="Proteomes" id="UP001329825">
    <property type="component" value="Chromosome 3"/>
</dbReference>
<evidence type="ECO:0000256" key="5">
    <source>
        <dbReference type="ARBA" id="ARBA00022786"/>
    </source>
</evidence>
<feature type="region of interest" description="Disordered" evidence="7">
    <location>
        <begin position="375"/>
        <end position="404"/>
    </location>
</feature>
<evidence type="ECO:0000256" key="1">
    <source>
        <dbReference type="ARBA" id="ARBA00007450"/>
    </source>
</evidence>
<keyword evidence="4" id="KW-0498">Mitosis</keyword>
<sequence>MSSPRKRSKNHSSQGRSLTEPQLPLHIALAWIIDRVFPLNDDCQPVPVYSQGFIANILRIIAREVLEVGSKPGTYVSLRDELDPIIRKETKEISKRNDKKRNRGQKVQEEFEDVEKYTSWMSSFGDKFLDVAEGCAFLDRLEKELRDRLNYSDDDEPTEFPEPIERHSPIGVFARNLLNTLRKLSFDETTHLSREVAKWCGHETAGPSIHAGIWSLDRRSGMEDSLDKRMKAMQDYQAANSSGDYSNALASLRRFYDYQFPSSGRGQHQHALLNIASFHHSTGGMESAQAAIDEAIRVARTAGDKPCLEFCLSLAQRINMETSSVAYTPSETIRINQKPVSTSRLPEGHSPMDQLWSIKPALDLGEPVHIAFRRIHSSQGKDIPTERPISDEERSKPTKQWRTGQKLDMASWHATQASLWSMLGSGTLADFHEDSALGDLSPWNDGRLTVVLSKAQRAVERAEYDSALSMLLDMSVIQGMSISSYHRWARVVWKILERRCKMHGDQESLSYLSSLQPPSTGSQRQGPGGPQREIGHPDPIPLSEDLSPTKGIKMIQEHIRGSLFKAQKLQSSATPSHLILPHVLSATQLSSELGLWQTYRFGTVILCEVLLSMEGMSMAEKVIKEIDNIWDQVLGGDDFECIARGEMCLGKAKLELALDNESADLLDQAVVHIQQSLEFSTKLEYRSLMLESTSLLTLLAELRSAQDGQSGERDSLADRYMTIKSGDGNVALKEQVKLTGEIVKMVGVRVAEGWK</sequence>
<evidence type="ECO:0000256" key="3">
    <source>
        <dbReference type="ARBA" id="ARBA00022618"/>
    </source>
</evidence>
<proteinExistence type="inferred from homology"/>
<evidence type="ECO:0000256" key="7">
    <source>
        <dbReference type="SAM" id="MobiDB-lite"/>
    </source>
</evidence>
<dbReference type="InterPro" id="IPR037679">
    <property type="entry name" value="Apc5"/>
</dbReference>
<evidence type="ECO:0000313" key="10">
    <source>
        <dbReference type="Proteomes" id="UP001329825"/>
    </source>
</evidence>
<keyword evidence="10" id="KW-1185">Reference proteome</keyword>
<keyword evidence="3" id="KW-0132">Cell division</keyword>
<evidence type="ECO:0000259" key="8">
    <source>
        <dbReference type="Pfam" id="PF12862"/>
    </source>
</evidence>
<evidence type="ECO:0000256" key="6">
    <source>
        <dbReference type="ARBA" id="ARBA00023306"/>
    </source>
</evidence>
<gene>
    <name evidence="9" type="ORF">IL334_002496</name>
</gene>
<evidence type="ECO:0000313" key="9">
    <source>
        <dbReference type="EMBL" id="WRT65551.1"/>
    </source>
</evidence>
<evidence type="ECO:0000256" key="4">
    <source>
        <dbReference type="ARBA" id="ARBA00022776"/>
    </source>
</evidence>
<dbReference type="PANTHER" id="PTHR12830:SF9">
    <property type="entry name" value="ANAPHASE-PROMOTING COMPLEX SUBUNIT 5"/>
    <property type="match status" value="1"/>
</dbReference>
<name>A0ABZ1CV93_9TREE</name>
<dbReference type="RefSeq" id="XP_062790291.1">
    <property type="nucleotide sequence ID" value="XM_062934240.1"/>
</dbReference>
<dbReference type="EMBL" id="CP141883">
    <property type="protein sequence ID" value="WRT65551.1"/>
    <property type="molecule type" value="Genomic_DNA"/>
</dbReference>
<feature type="domain" description="Anaphase-promoting complex subunit 5" evidence="8">
    <location>
        <begin position="235"/>
        <end position="317"/>
    </location>
</feature>
<evidence type="ECO:0000256" key="2">
    <source>
        <dbReference type="ARBA" id="ARBA00016066"/>
    </source>
</evidence>
<accession>A0ABZ1CV93</accession>
<feature type="compositionally biased region" description="Low complexity" evidence="7">
    <location>
        <begin position="511"/>
        <end position="525"/>
    </location>
</feature>
<dbReference type="GeneID" id="87954627"/>
<dbReference type="PANTHER" id="PTHR12830">
    <property type="entry name" value="ANAPHASE-PROMOTING COMPLEX SUBUNIT 5"/>
    <property type="match status" value="1"/>
</dbReference>
<feature type="region of interest" description="Disordered" evidence="7">
    <location>
        <begin position="511"/>
        <end position="547"/>
    </location>
</feature>
<dbReference type="InterPro" id="IPR026000">
    <property type="entry name" value="Apc5_dom"/>
</dbReference>
<dbReference type="Pfam" id="PF12862">
    <property type="entry name" value="ANAPC5"/>
    <property type="match status" value="1"/>
</dbReference>
<comment type="similarity">
    <text evidence="1">Belongs to the APC5 family.</text>
</comment>
<reference evidence="9 10" key="1">
    <citation type="submission" date="2024-01" db="EMBL/GenBank/DDBJ databases">
        <title>Comparative genomics of Cryptococcus and Kwoniella reveals pathogenesis evolution and contrasting modes of karyotype evolution via chromosome fusion or intercentromeric recombination.</title>
        <authorList>
            <person name="Coelho M.A."/>
            <person name="David-Palma M."/>
            <person name="Shea T."/>
            <person name="Bowers K."/>
            <person name="McGinley-Smith S."/>
            <person name="Mohammad A.W."/>
            <person name="Gnirke A."/>
            <person name="Yurkov A.M."/>
            <person name="Nowrousian M."/>
            <person name="Sun S."/>
            <person name="Cuomo C.A."/>
            <person name="Heitman J."/>
        </authorList>
    </citation>
    <scope>NUCLEOTIDE SEQUENCE [LARGE SCALE GENOMIC DNA]</scope>
    <source>
        <strain evidence="9">CBS 11374</strain>
    </source>
</reference>
<organism evidence="9 10">
    <name type="scientific">Kwoniella shivajii</name>
    <dbReference type="NCBI Taxonomy" id="564305"/>
    <lineage>
        <taxon>Eukaryota</taxon>
        <taxon>Fungi</taxon>
        <taxon>Dikarya</taxon>
        <taxon>Basidiomycota</taxon>
        <taxon>Agaricomycotina</taxon>
        <taxon>Tremellomycetes</taxon>
        <taxon>Tremellales</taxon>
        <taxon>Cryptococcaceae</taxon>
        <taxon>Kwoniella</taxon>
    </lineage>
</organism>
<protein>
    <recommendedName>
        <fullName evidence="2">Anaphase-promoting complex subunit 5</fullName>
    </recommendedName>
</protein>
<keyword evidence="6" id="KW-0131">Cell cycle</keyword>